<dbReference type="GO" id="GO:0016491">
    <property type="term" value="F:oxidoreductase activity"/>
    <property type="evidence" value="ECO:0007669"/>
    <property type="project" value="UniProtKB-KW"/>
</dbReference>
<dbReference type="EMBL" id="LGRX02022395">
    <property type="protein sequence ID" value="KAK3255673.1"/>
    <property type="molecule type" value="Genomic_DNA"/>
</dbReference>
<keyword evidence="3" id="KW-0560">Oxidoreductase</keyword>
<dbReference type="Proteomes" id="UP001190700">
    <property type="component" value="Unassembled WGS sequence"/>
</dbReference>
<proteinExistence type="inferred from homology"/>
<dbReference type="InterPro" id="IPR002347">
    <property type="entry name" value="SDR_fam"/>
</dbReference>
<dbReference type="Pfam" id="PF00106">
    <property type="entry name" value="adh_short"/>
    <property type="match status" value="1"/>
</dbReference>
<dbReference type="SUPFAM" id="SSF51735">
    <property type="entry name" value="NAD(P)-binding Rossmann-fold domains"/>
    <property type="match status" value="1"/>
</dbReference>
<comment type="similarity">
    <text evidence="1">Belongs to the short-chain dehydrogenases/reductases (SDR) family.</text>
</comment>
<evidence type="ECO:0000313" key="5">
    <source>
        <dbReference type="Proteomes" id="UP001190700"/>
    </source>
</evidence>
<evidence type="ECO:0000256" key="2">
    <source>
        <dbReference type="ARBA" id="ARBA00022857"/>
    </source>
</evidence>
<keyword evidence="5" id="KW-1185">Reference proteome</keyword>
<dbReference type="PRINTS" id="PR00081">
    <property type="entry name" value="GDHRDH"/>
</dbReference>
<accession>A0AAE0F9P8</accession>
<dbReference type="PANTHER" id="PTHR43963">
    <property type="entry name" value="CARBONYL REDUCTASE 1-RELATED"/>
    <property type="match status" value="1"/>
</dbReference>
<comment type="caution">
    <text evidence="4">The sequence shown here is derived from an EMBL/GenBank/DDBJ whole genome shotgun (WGS) entry which is preliminary data.</text>
</comment>
<name>A0AAE0F9P8_9CHLO</name>
<keyword evidence="2" id="KW-0521">NADP</keyword>
<dbReference type="AlphaFoldDB" id="A0AAE0F9P8"/>
<dbReference type="PANTHER" id="PTHR43963:SF6">
    <property type="entry name" value="CHAIN DEHYDROGENASE FAMILY PROTEIN, PUTATIVE (AFU_ORTHOLOGUE AFUA_3G15350)-RELATED"/>
    <property type="match status" value="1"/>
</dbReference>
<evidence type="ECO:0000313" key="4">
    <source>
        <dbReference type="EMBL" id="KAK3255673.1"/>
    </source>
</evidence>
<gene>
    <name evidence="4" type="ORF">CYMTET_35156</name>
</gene>
<dbReference type="Gene3D" id="3.40.50.720">
    <property type="entry name" value="NAD(P)-binding Rossmann-like Domain"/>
    <property type="match status" value="1"/>
</dbReference>
<evidence type="ECO:0000256" key="3">
    <source>
        <dbReference type="ARBA" id="ARBA00023002"/>
    </source>
</evidence>
<dbReference type="InterPro" id="IPR036291">
    <property type="entry name" value="NAD(P)-bd_dom_sf"/>
</dbReference>
<protein>
    <submittedName>
        <fullName evidence="4">Uncharacterized protein</fullName>
    </submittedName>
</protein>
<reference evidence="4 5" key="1">
    <citation type="journal article" date="2015" name="Genome Biol. Evol.">
        <title>Comparative Genomics of a Bacterivorous Green Alga Reveals Evolutionary Causalities and Consequences of Phago-Mixotrophic Mode of Nutrition.</title>
        <authorList>
            <person name="Burns J.A."/>
            <person name="Paasch A."/>
            <person name="Narechania A."/>
            <person name="Kim E."/>
        </authorList>
    </citation>
    <scope>NUCLEOTIDE SEQUENCE [LARGE SCALE GENOMIC DNA]</scope>
    <source>
        <strain evidence="4 5">PLY_AMNH</strain>
    </source>
</reference>
<evidence type="ECO:0000256" key="1">
    <source>
        <dbReference type="ARBA" id="ARBA00006484"/>
    </source>
</evidence>
<sequence length="288" mass="31127">MPLQRIAVVTGSNKGIGFETAKKIAAAGLKTIICARNEERGLAATKEAAAFGDVEFRKLDISSADSRKQFLENFANDFGRCDVLVNCAGIAFKAADPTPHAQQARPTFATNYFGTSGMTLAMLPLLRKGVAPRIVTIASKSGQLRILEDEEKRKRISSPNITVDQVTEFVNEYLAAVESGTHAEQGWPNTNLGMSQLCKIAFTKAIARQEAAHNISANCCCPGHCQTDMSSNSGTKTAEEGARTPAWVALLESSDGSLLPTEQFFSAEVSYTEHHEGEDPSLVKEIQW</sequence>
<organism evidence="4 5">
    <name type="scientific">Cymbomonas tetramitiformis</name>
    <dbReference type="NCBI Taxonomy" id="36881"/>
    <lineage>
        <taxon>Eukaryota</taxon>
        <taxon>Viridiplantae</taxon>
        <taxon>Chlorophyta</taxon>
        <taxon>Pyramimonadophyceae</taxon>
        <taxon>Pyramimonadales</taxon>
        <taxon>Pyramimonadaceae</taxon>
        <taxon>Cymbomonas</taxon>
    </lineage>
</organism>